<feature type="transmembrane region" description="Helical" evidence="7">
    <location>
        <begin position="132"/>
        <end position="156"/>
    </location>
</feature>
<evidence type="ECO:0000256" key="7">
    <source>
        <dbReference type="SAM" id="Phobius"/>
    </source>
</evidence>
<name>A0A5M8PGT2_9LECA</name>
<keyword evidence="2 7" id="KW-0812">Transmembrane</keyword>
<dbReference type="InterPro" id="IPR049326">
    <property type="entry name" value="Rhodopsin_dom_fungi"/>
</dbReference>
<evidence type="ECO:0000256" key="6">
    <source>
        <dbReference type="SAM" id="MobiDB-lite"/>
    </source>
</evidence>
<feature type="compositionally biased region" description="Polar residues" evidence="6">
    <location>
        <begin position="317"/>
        <end position="343"/>
    </location>
</feature>
<feature type="domain" description="Rhodopsin" evidence="8">
    <location>
        <begin position="34"/>
        <end position="283"/>
    </location>
</feature>
<evidence type="ECO:0000256" key="1">
    <source>
        <dbReference type="ARBA" id="ARBA00004141"/>
    </source>
</evidence>
<feature type="transmembrane region" description="Helical" evidence="7">
    <location>
        <begin position="15"/>
        <end position="38"/>
    </location>
</feature>
<dbReference type="PANTHER" id="PTHR33048:SF157">
    <property type="entry name" value="INTEGRAL MEMBRANE PROTEIN"/>
    <property type="match status" value="1"/>
</dbReference>
<dbReference type="OrthoDB" id="5393606at2759"/>
<evidence type="ECO:0000256" key="3">
    <source>
        <dbReference type="ARBA" id="ARBA00022989"/>
    </source>
</evidence>
<dbReference type="Proteomes" id="UP000324767">
    <property type="component" value="Unassembled WGS sequence"/>
</dbReference>
<feature type="region of interest" description="Disordered" evidence="6">
    <location>
        <begin position="300"/>
        <end position="343"/>
    </location>
</feature>
<dbReference type="AlphaFoldDB" id="A0A5M8PGT2"/>
<evidence type="ECO:0000313" key="9">
    <source>
        <dbReference type="EMBL" id="KAA6407984.1"/>
    </source>
</evidence>
<feature type="transmembrane region" description="Helical" evidence="7">
    <location>
        <begin position="176"/>
        <end position="196"/>
    </location>
</feature>
<feature type="compositionally biased region" description="Polar residues" evidence="6">
    <location>
        <begin position="300"/>
        <end position="310"/>
    </location>
</feature>
<dbReference type="EMBL" id="VXIT01000015">
    <property type="protein sequence ID" value="KAA6407984.1"/>
    <property type="molecule type" value="Genomic_DNA"/>
</dbReference>
<keyword evidence="4 7" id="KW-0472">Membrane</keyword>
<evidence type="ECO:0000256" key="4">
    <source>
        <dbReference type="ARBA" id="ARBA00023136"/>
    </source>
</evidence>
<sequence length="371" mass="40699">MANLLKLCVPYATPGATYAASITLPGLSIIFVLLRFYTRSLQKNAFGIDDWLMLPALAMVTAMGITLVIGTHLKAFAYRTSIMSLAQIIEYPFLYFTLLSYGFIKLSIAFFYRRLFVSSRGAWFDWATKISIAVVILWIIAFFFGYIFSCGTHFSAWWISFEDNAKYCGVLPDYDTAFVVSDLITDIMILCLPLPVIWNLHMTTGRKLVVIGILATGAVSIGAAIIKVILSFEFKNGDLTNGGLTAHVDPDPTLNTIIFWCMVEAGLGVIAACLPTLRPLLSKISLGSIVNSVRSALSPDSSHWQRSQRPVSHPEGSHTNLTPDNSSASQMPMVSVTGSAGSLHSANKDVTQVKESGIYVTSQIWQHESMV</sequence>
<feature type="transmembrane region" description="Helical" evidence="7">
    <location>
        <begin position="93"/>
        <end position="112"/>
    </location>
</feature>
<evidence type="ECO:0000259" key="8">
    <source>
        <dbReference type="Pfam" id="PF20684"/>
    </source>
</evidence>
<protein>
    <recommendedName>
        <fullName evidence="8">Rhodopsin domain-containing protein</fullName>
    </recommendedName>
</protein>
<organism evidence="9 10">
    <name type="scientific">Lasallia pustulata</name>
    <dbReference type="NCBI Taxonomy" id="136370"/>
    <lineage>
        <taxon>Eukaryota</taxon>
        <taxon>Fungi</taxon>
        <taxon>Dikarya</taxon>
        <taxon>Ascomycota</taxon>
        <taxon>Pezizomycotina</taxon>
        <taxon>Lecanoromycetes</taxon>
        <taxon>OSLEUM clade</taxon>
        <taxon>Umbilicariomycetidae</taxon>
        <taxon>Umbilicariales</taxon>
        <taxon>Umbilicariaceae</taxon>
        <taxon>Lasallia</taxon>
    </lineage>
</organism>
<comment type="subcellular location">
    <subcellularLocation>
        <location evidence="1">Membrane</location>
        <topology evidence="1">Multi-pass membrane protein</topology>
    </subcellularLocation>
</comment>
<reference evidence="9 10" key="1">
    <citation type="submission" date="2019-09" db="EMBL/GenBank/DDBJ databases">
        <title>The hologenome of the rock-dwelling lichen Lasallia pustulata.</title>
        <authorList>
            <person name="Greshake Tzovaras B."/>
            <person name="Segers F."/>
            <person name="Bicker A."/>
            <person name="Dal Grande F."/>
            <person name="Otte J."/>
            <person name="Hankeln T."/>
            <person name="Schmitt I."/>
            <person name="Ebersberger I."/>
        </authorList>
    </citation>
    <scope>NUCLEOTIDE SEQUENCE [LARGE SCALE GENOMIC DNA]</scope>
    <source>
        <strain evidence="9">A1-1</strain>
    </source>
</reference>
<feature type="transmembrane region" description="Helical" evidence="7">
    <location>
        <begin position="257"/>
        <end position="277"/>
    </location>
</feature>
<accession>A0A5M8PGT2</accession>
<evidence type="ECO:0000256" key="5">
    <source>
        <dbReference type="ARBA" id="ARBA00038359"/>
    </source>
</evidence>
<dbReference type="GO" id="GO:0016020">
    <property type="term" value="C:membrane"/>
    <property type="evidence" value="ECO:0007669"/>
    <property type="project" value="UniProtKB-SubCell"/>
</dbReference>
<feature type="transmembrane region" description="Helical" evidence="7">
    <location>
        <begin position="208"/>
        <end position="230"/>
    </location>
</feature>
<comment type="similarity">
    <text evidence="5">Belongs to the SAT4 family.</text>
</comment>
<dbReference type="InterPro" id="IPR052337">
    <property type="entry name" value="SAT4-like"/>
</dbReference>
<feature type="transmembrane region" description="Helical" evidence="7">
    <location>
        <begin position="50"/>
        <end position="73"/>
    </location>
</feature>
<dbReference type="PANTHER" id="PTHR33048">
    <property type="entry name" value="PTH11-LIKE INTEGRAL MEMBRANE PROTEIN (AFU_ORTHOLOGUE AFUA_5G11245)"/>
    <property type="match status" value="1"/>
</dbReference>
<evidence type="ECO:0000313" key="10">
    <source>
        <dbReference type="Proteomes" id="UP000324767"/>
    </source>
</evidence>
<keyword evidence="3 7" id="KW-1133">Transmembrane helix</keyword>
<dbReference type="Pfam" id="PF20684">
    <property type="entry name" value="Fung_rhodopsin"/>
    <property type="match status" value="1"/>
</dbReference>
<gene>
    <name evidence="9" type="ORF">FRX48_08335</name>
</gene>
<evidence type="ECO:0000256" key="2">
    <source>
        <dbReference type="ARBA" id="ARBA00022692"/>
    </source>
</evidence>
<proteinExistence type="inferred from homology"/>
<comment type="caution">
    <text evidence="9">The sequence shown here is derived from an EMBL/GenBank/DDBJ whole genome shotgun (WGS) entry which is preliminary data.</text>
</comment>